<keyword evidence="8 14" id="KW-0067">ATP-binding</keyword>
<gene>
    <name evidence="18" type="primary">Kif2a_1</name>
    <name evidence="18" type="ORF">CASCAS_R07596</name>
</gene>
<feature type="binding site" evidence="14">
    <location>
        <begin position="279"/>
        <end position="286"/>
    </location>
    <ligand>
        <name>ATP</name>
        <dbReference type="ChEBI" id="CHEBI:30616"/>
    </ligand>
</feature>
<evidence type="ECO:0000256" key="2">
    <source>
        <dbReference type="ARBA" id="ARBA00004300"/>
    </source>
</evidence>
<dbReference type="SMART" id="SM00129">
    <property type="entry name" value="KISc"/>
    <property type="match status" value="1"/>
</dbReference>
<feature type="non-terminal residue" evidence="18">
    <location>
        <position position="1"/>
    </location>
</feature>
<dbReference type="PROSITE" id="PS50067">
    <property type="entry name" value="KINESIN_MOTOR_2"/>
    <property type="match status" value="1"/>
</dbReference>
<evidence type="ECO:0000256" key="7">
    <source>
        <dbReference type="ARBA" id="ARBA00022776"/>
    </source>
</evidence>
<dbReference type="CDD" id="cd01367">
    <property type="entry name" value="KISc_KIF2_like"/>
    <property type="match status" value="1"/>
</dbReference>
<evidence type="ECO:0000256" key="6">
    <source>
        <dbReference type="ARBA" id="ARBA00022741"/>
    </source>
</evidence>
<dbReference type="GO" id="GO:0005874">
    <property type="term" value="C:microtubule"/>
    <property type="evidence" value="ECO:0007669"/>
    <property type="project" value="UniProtKB-KW"/>
</dbReference>
<dbReference type="PRINTS" id="PR00380">
    <property type="entry name" value="KINESINHEAVY"/>
</dbReference>
<dbReference type="Pfam" id="PF00225">
    <property type="entry name" value="Kinesin"/>
    <property type="match status" value="1"/>
</dbReference>
<sequence>RMAGEFGHIQVGTYLEIKRSDGRIHPAMVTELHGNTSSITVEWIEKGANKGKKVDLQLAFALNPHLAPGSMPVTSVEAPPSAKGDQSLVSEVLPQPVKVEKPSGDGRDPMARRPGSGYYNRRWTSPCVRQVERLQEQRERRRLEMRERRAQQATASLHPRADVMDMIQEYRSHLDCEAVLAAKPSRPHRICVCVRKRPLNQYEAELKDFDVVTVPCQDVVMVHEAKQKLDLTRYLKNQIFHFDNAFDDRATNELVYKHTAQPLVETVFQGGRATCFAYGQTGSGKTYTMGGDLSIKNPECSKGIYVLVAEDVFGRLQDPDCQKLELRVYGAFFEIYGGKVFDLLNWKKQLRVLEDGKQQIQVVGLQEQEVTCVEDVIKLIETGSKCRMSGQTSANTHSSRSHAIFQIILKKRGHLYGKFSLIDLAGNERGADICAADRQTRLEGADINKSLLALKECIRALGHNKAHTPFRASKLTQVLRDSFIGENSSTCMIATISPGMRSCEHTLNTLRYANRVKELGVNLSSLGQPCQEVSRVIYRSKDVKKPWTMQNLPRTTELQLLGVQGEEVVTPQLFTFSARVKTQKKRKEMDKRTLIEKHQESLRWLKVFLEVAEEIDYDIDFYAAQFEAVLGQKIGILTEIQEKVRSFRSVLCKEEQGGNQMSAKRSRAV</sequence>
<keyword evidence="4" id="KW-0132">Cell division</keyword>
<dbReference type="InterPro" id="IPR001752">
    <property type="entry name" value="Kinesin_motor_dom"/>
</dbReference>
<dbReference type="PANTHER" id="PTHR47971:SF24">
    <property type="entry name" value="KINESIN-LIKE PROTEIN"/>
    <property type="match status" value="1"/>
</dbReference>
<dbReference type="InterPro" id="IPR027640">
    <property type="entry name" value="Kinesin-like_fam"/>
</dbReference>
<feature type="region of interest" description="Disordered" evidence="16">
    <location>
        <begin position="98"/>
        <end position="118"/>
    </location>
</feature>
<keyword evidence="9" id="KW-0175">Coiled coil</keyword>
<dbReference type="EMBL" id="VWPT01000042">
    <property type="protein sequence ID" value="NXE48720.1"/>
    <property type="molecule type" value="Genomic_DNA"/>
</dbReference>
<dbReference type="GO" id="GO:0007018">
    <property type="term" value="P:microtubule-based movement"/>
    <property type="evidence" value="ECO:0007669"/>
    <property type="project" value="InterPro"/>
</dbReference>
<evidence type="ECO:0000256" key="12">
    <source>
        <dbReference type="ARBA" id="ARBA00023306"/>
    </source>
</evidence>
<evidence type="ECO:0000256" key="10">
    <source>
        <dbReference type="ARBA" id="ARBA00023175"/>
    </source>
</evidence>
<dbReference type="AlphaFoldDB" id="A0A7K8N618"/>
<evidence type="ECO:0000256" key="5">
    <source>
        <dbReference type="ARBA" id="ARBA00022701"/>
    </source>
</evidence>
<feature type="domain" description="Kinesin motor" evidence="17">
    <location>
        <begin position="189"/>
        <end position="519"/>
    </location>
</feature>
<evidence type="ECO:0000259" key="17">
    <source>
        <dbReference type="PROSITE" id="PS50067"/>
    </source>
</evidence>
<dbReference type="GO" id="GO:0003777">
    <property type="term" value="F:microtubule motor activity"/>
    <property type="evidence" value="ECO:0007669"/>
    <property type="project" value="InterPro"/>
</dbReference>
<keyword evidence="12" id="KW-0131">Cell cycle</keyword>
<dbReference type="PANTHER" id="PTHR47971">
    <property type="entry name" value="KINESIN-RELATED PROTEIN 6"/>
    <property type="match status" value="1"/>
</dbReference>
<keyword evidence="10 14" id="KW-0505">Motor protein</keyword>
<evidence type="ECO:0000256" key="11">
    <source>
        <dbReference type="ARBA" id="ARBA00023212"/>
    </source>
</evidence>
<dbReference type="GO" id="GO:0007019">
    <property type="term" value="P:microtubule depolymerization"/>
    <property type="evidence" value="ECO:0007669"/>
    <property type="project" value="TreeGrafter"/>
</dbReference>
<dbReference type="GO" id="GO:0005524">
    <property type="term" value="F:ATP binding"/>
    <property type="evidence" value="ECO:0007669"/>
    <property type="project" value="UniProtKB-UniRule"/>
</dbReference>
<feature type="non-terminal residue" evidence="18">
    <location>
        <position position="669"/>
    </location>
</feature>
<evidence type="ECO:0000256" key="1">
    <source>
        <dbReference type="ARBA" id="ARBA00004186"/>
    </source>
</evidence>
<keyword evidence="6 14" id="KW-0547">Nucleotide-binding</keyword>
<evidence type="ECO:0000256" key="13">
    <source>
        <dbReference type="ARBA" id="ARBA00061030"/>
    </source>
</evidence>
<dbReference type="InterPro" id="IPR019821">
    <property type="entry name" value="Kinesin_motor_CS"/>
</dbReference>
<keyword evidence="7" id="KW-0498">Mitosis</keyword>
<keyword evidence="5 15" id="KW-0493">Microtubule</keyword>
<evidence type="ECO:0000313" key="19">
    <source>
        <dbReference type="Proteomes" id="UP000524187"/>
    </source>
</evidence>
<evidence type="ECO:0000256" key="9">
    <source>
        <dbReference type="ARBA" id="ARBA00023054"/>
    </source>
</evidence>
<keyword evidence="3" id="KW-0963">Cytoplasm</keyword>
<evidence type="ECO:0000256" key="16">
    <source>
        <dbReference type="SAM" id="MobiDB-lite"/>
    </source>
</evidence>
<dbReference type="Gene3D" id="3.40.850.10">
    <property type="entry name" value="Kinesin motor domain"/>
    <property type="match status" value="1"/>
</dbReference>
<dbReference type="GO" id="GO:0005813">
    <property type="term" value="C:centrosome"/>
    <property type="evidence" value="ECO:0007669"/>
    <property type="project" value="UniProtKB-SubCell"/>
</dbReference>
<evidence type="ECO:0000256" key="4">
    <source>
        <dbReference type="ARBA" id="ARBA00022618"/>
    </source>
</evidence>
<organism evidence="18 19">
    <name type="scientific">Casuarius casuarius</name>
    <name type="common">Southern cassowary</name>
    <name type="synonym">Struthio casuarius</name>
    <dbReference type="NCBI Taxonomy" id="8787"/>
    <lineage>
        <taxon>Eukaryota</taxon>
        <taxon>Metazoa</taxon>
        <taxon>Chordata</taxon>
        <taxon>Craniata</taxon>
        <taxon>Vertebrata</taxon>
        <taxon>Euteleostomi</taxon>
        <taxon>Archelosauria</taxon>
        <taxon>Archosauria</taxon>
        <taxon>Dinosauria</taxon>
        <taxon>Saurischia</taxon>
        <taxon>Theropoda</taxon>
        <taxon>Coelurosauria</taxon>
        <taxon>Aves</taxon>
        <taxon>Palaeognathae</taxon>
        <taxon>Casuariiformes</taxon>
        <taxon>Casuariidae</taxon>
        <taxon>Casuarius</taxon>
    </lineage>
</organism>
<evidence type="ECO:0000256" key="14">
    <source>
        <dbReference type="PROSITE-ProRule" id="PRU00283"/>
    </source>
</evidence>
<dbReference type="InterPro" id="IPR027417">
    <property type="entry name" value="P-loop_NTPase"/>
</dbReference>
<reference evidence="18 19" key="1">
    <citation type="submission" date="2019-09" db="EMBL/GenBank/DDBJ databases">
        <title>Bird 10,000 Genomes (B10K) Project - Family phase.</title>
        <authorList>
            <person name="Zhang G."/>
        </authorList>
    </citation>
    <scope>NUCLEOTIDE SEQUENCE [LARGE SCALE GENOMIC DNA]</scope>
    <source>
        <strain evidence="18">B10K-LSUMZ-50683</strain>
        <tissue evidence="18">Muscle</tissue>
    </source>
</reference>
<evidence type="ECO:0000313" key="18">
    <source>
        <dbReference type="EMBL" id="NXE48720.1"/>
    </source>
</evidence>
<evidence type="ECO:0000256" key="3">
    <source>
        <dbReference type="ARBA" id="ARBA00022490"/>
    </source>
</evidence>
<dbReference type="PROSITE" id="PS00411">
    <property type="entry name" value="KINESIN_MOTOR_1"/>
    <property type="match status" value="1"/>
</dbReference>
<evidence type="ECO:0000256" key="15">
    <source>
        <dbReference type="RuleBase" id="RU000394"/>
    </source>
</evidence>
<dbReference type="SUPFAM" id="SSF52540">
    <property type="entry name" value="P-loop containing nucleoside triphosphate hydrolases"/>
    <property type="match status" value="1"/>
</dbReference>
<comment type="caution">
    <text evidence="18">The sequence shown here is derived from an EMBL/GenBank/DDBJ whole genome shotgun (WGS) entry which is preliminary data.</text>
</comment>
<accession>A0A7K8N618</accession>
<dbReference type="InterPro" id="IPR036961">
    <property type="entry name" value="Kinesin_motor_dom_sf"/>
</dbReference>
<proteinExistence type="inferred from homology"/>
<dbReference type="GO" id="GO:0051301">
    <property type="term" value="P:cell division"/>
    <property type="evidence" value="ECO:0007669"/>
    <property type="project" value="UniProtKB-KW"/>
</dbReference>
<feature type="compositionally biased region" description="Basic and acidic residues" evidence="16">
    <location>
        <begin position="98"/>
        <end position="111"/>
    </location>
</feature>
<dbReference type="FunFam" id="3.40.850.10:FF:000012">
    <property type="entry name" value="Kinesin-like protein"/>
    <property type="match status" value="1"/>
</dbReference>
<keyword evidence="11" id="KW-0206">Cytoskeleton</keyword>
<comment type="subcellular location">
    <subcellularLocation>
        <location evidence="2">Cytoplasm</location>
        <location evidence="2">Cytoskeleton</location>
        <location evidence="2">Microtubule organizing center</location>
        <location evidence="2">Centrosome</location>
    </subcellularLocation>
    <subcellularLocation>
        <location evidence="1">Cytoplasm</location>
        <location evidence="1">Cytoskeleton</location>
        <location evidence="1">Spindle</location>
    </subcellularLocation>
</comment>
<comment type="similarity">
    <text evidence="13">Belongs to the TRAFAC class myosin-kinesin ATPase superfamily. Kinesin family. KIN-13 subfamily.</text>
</comment>
<name>A0A7K8N618_CASCA</name>
<keyword evidence="19" id="KW-1185">Reference proteome</keyword>
<dbReference type="GO" id="GO:0008017">
    <property type="term" value="F:microtubule binding"/>
    <property type="evidence" value="ECO:0007669"/>
    <property type="project" value="InterPro"/>
</dbReference>
<dbReference type="GO" id="GO:0005819">
    <property type="term" value="C:spindle"/>
    <property type="evidence" value="ECO:0007669"/>
    <property type="project" value="UniProtKB-SubCell"/>
</dbReference>
<protein>
    <recommendedName>
        <fullName evidence="15">Kinesin-like protein</fullName>
    </recommendedName>
</protein>
<dbReference type="Pfam" id="PF22923">
    <property type="entry name" value="KIF2A-like_1st"/>
    <property type="match status" value="1"/>
</dbReference>
<evidence type="ECO:0000256" key="8">
    <source>
        <dbReference type="ARBA" id="ARBA00022840"/>
    </source>
</evidence>
<dbReference type="Proteomes" id="UP000524187">
    <property type="component" value="Unassembled WGS sequence"/>
</dbReference>
<dbReference type="InterPro" id="IPR054473">
    <property type="entry name" value="KIF2A-like_N"/>
</dbReference>